<evidence type="ECO:0000256" key="1">
    <source>
        <dbReference type="SAM" id="Phobius"/>
    </source>
</evidence>
<proteinExistence type="predicted"/>
<sequence>MSDGDGTGATRHAGLDRTVLAVAVVVVLALVARFAFLGARPFHWSEGRVGYWTLRYLDTGVYSYRPTAGGPVVYLATRWAIGLFGPSDAAARSAVALVGGLLPAAALLFRGPLRDDETVALSALLAGSPLLVYYSRFLRGDVLAAAFGLLAVGGVVRHRTTDARWPLYLAAAALALALGSSGFAVVYLPLWLLAGALVLDEARVRGVPAATHARLGAGAAWLRTESTTLARALFVFLGVALWVFAPRGGGVEPGLGTPATLPAAVSFAFVEAPERFVSLRLAARLSPPATGNSFLPAVVGYARTLVATAWPALLFGLVGFLRDRYSSGSRGVVAFGAYAGGFGLIAFPIASMGVEPWTAVHVVPLFALPAAVGLAWVARGLRARATATDPAWLVAVLLVASAGLVGYGATATDAYAEPEPGSAFAQFAQPSDDIDPMLAAAEAAIADGGDSGGADVAYVGDRLYTEQEYALPPVAAADREAWGARLPLQWYFERMDAETTSVRAASRFDGDAPPVVVTTPDRRVSVNTNIGEGYRQYDVHLGLWDRRVVVFVEA</sequence>
<feature type="transmembrane region" description="Helical" evidence="1">
    <location>
        <begin position="332"/>
        <end position="351"/>
    </location>
</feature>
<feature type="transmembrane region" description="Helical" evidence="1">
    <location>
        <begin position="228"/>
        <end position="245"/>
    </location>
</feature>
<dbReference type="RefSeq" id="WP_073307599.1">
    <property type="nucleotide sequence ID" value="NZ_FQWV01000002.1"/>
</dbReference>
<keyword evidence="1" id="KW-0472">Membrane</keyword>
<dbReference type="EMBL" id="FQWV01000002">
    <property type="protein sequence ID" value="SHG85071.1"/>
    <property type="molecule type" value="Genomic_DNA"/>
</dbReference>
<evidence type="ECO:0000313" key="3">
    <source>
        <dbReference type="Proteomes" id="UP000184357"/>
    </source>
</evidence>
<keyword evidence="1" id="KW-1133">Transmembrane helix</keyword>
<feature type="transmembrane region" description="Helical" evidence="1">
    <location>
        <begin position="166"/>
        <end position="199"/>
    </location>
</feature>
<dbReference type="InterPro" id="IPR019962">
    <property type="entry name" value="CHP03663"/>
</dbReference>
<dbReference type="OrthoDB" id="313515at2157"/>
<dbReference type="AlphaFoldDB" id="A0A1M5N6D6"/>
<accession>A0A1M5N6D6</accession>
<organism evidence="2 3">
    <name type="scientific">Halobaculum gomorrense</name>
    <dbReference type="NCBI Taxonomy" id="43928"/>
    <lineage>
        <taxon>Archaea</taxon>
        <taxon>Methanobacteriati</taxon>
        <taxon>Methanobacteriota</taxon>
        <taxon>Stenosarchaea group</taxon>
        <taxon>Halobacteria</taxon>
        <taxon>Halobacteriales</taxon>
        <taxon>Haloferacaceae</taxon>
        <taxon>Halobaculum</taxon>
    </lineage>
</organism>
<feature type="transmembrane region" description="Helical" evidence="1">
    <location>
        <begin position="20"/>
        <end position="39"/>
    </location>
</feature>
<evidence type="ECO:0000313" key="2">
    <source>
        <dbReference type="EMBL" id="SHG85071.1"/>
    </source>
</evidence>
<dbReference type="STRING" id="43928.SAMN05443636_1277"/>
<feature type="transmembrane region" description="Helical" evidence="1">
    <location>
        <begin position="357"/>
        <end position="378"/>
    </location>
</feature>
<keyword evidence="1" id="KW-0812">Transmembrane</keyword>
<name>A0A1M5N6D6_9EURY</name>
<dbReference type="NCBIfam" id="TIGR03663">
    <property type="entry name" value="flippase activity-associated protein Agl23"/>
    <property type="match status" value="1"/>
</dbReference>
<dbReference type="Proteomes" id="UP000184357">
    <property type="component" value="Unassembled WGS sequence"/>
</dbReference>
<feature type="transmembrane region" description="Helical" evidence="1">
    <location>
        <begin position="390"/>
        <end position="409"/>
    </location>
</feature>
<protein>
    <submittedName>
        <fullName evidence="2">TIGR03663 family protein</fullName>
    </submittedName>
</protein>
<feature type="transmembrane region" description="Helical" evidence="1">
    <location>
        <begin position="301"/>
        <end position="320"/>
    </location>
</feature>
<gene>
    <name evidence="2" type="ORF">SAMN05443636_1277</name>
</gene>
<keyword evidence="3" id="KW-1185">Reference proteome</keyword>
<dbReference type="PANTHER" id="PTHR41710">
    <property type="entry name" value="GLYCOSYL TRANSFERASE, FAMILY 39"/>
    <property type="match status" value="1"/>
</dbReference>
<reference evidence="2 3" key="1">
    <citation type="submission" date="2016-11" db="EMBL/GenBank/DDBJ databases">
        <authorList>
            <person name="Jaros S."/>
            <person name="Januszkiewicz K."/>
            <person name="Wedrychowicz H."/>
        </authorList>
    </citation>
    <scope>NUCLEOTIDE SEQUENCE [LARGE SCALE GENOMIC DNA]</scope>
    <source>
        <strain evidence="2 3">DSM 9297</strain>
    </source>
</reference>
<feature type="transmembrane region" description="Helical" evidence="1">
    <location>
        <begin position="142"/>
        <end position="160"/>
    </location>
</feature>
<dbReference type="PANTHER" id="PTHR41710:SF2">
    <property type="entry name" value="GLYCOSYL TRANSFERASE FAMILY 39_83 DOMAIN-CONTAINING PROTEIN"/>
    <property type="match status" value="1"/>
</dbReference>